<dbReference type="OrthoDB" id="345567at2"/>
<evidence type="ECO:0000256" key="1">
    <source>
        <dbReference type="SAM" id="MobiDB-lite"/>
    </source>
</evidence>
<feature type="compositionally biased region" description="Basic and acidic residues" evidence="1">
    <location>
        <begin position="84"/>
        <end position="108"/>
    </location>
</feature>
<organism evidence="3">
    <name type="scientific">Leptospira ellisii</name>
    <dbReference type="NCBI Taxonomy" id="2023197"/>
    <lineage>
        <taxon>Bacteria</taxon>
        <taxon>Pseudomonadati</taxon>
        <taxon>Spirochaetota</taxon>
        <taxon>Spirochaetia</taxon>
        <taxon>Leptospirales</taxon>
        <taxon>Leptospiraceae</taxon>
        <taxon>Leptospira</taxon>
    </lineage>
</organism>
<accession>A0A2N0BEG4</accession>
<reference evidence="2 4" key="2">
    <citation type="journal article" date="2018" name="Microb. Genom.">
        <title>Deciphering the unexplored Leptospira diversity from soils uncovers genomic evolution to virulence.</title>
        <authorList>
            <person name="Thibeaux R."/>
            <person name="Iraola G."/>
            <person name="Ferres I."/>
            <person name="Bierque E."/>
            <person name="Girault D."/>
            <person name="Soupe-Gilbert M.E."/>
            <person name="Picardeau M."/>
            <person name="Goarant C."/>
        </authorList>
    </citation>
    <scope>NUCLEOTIDE SEQUENCE [LARGE SCALE GENOMIC DNA]</scope>
    <source>
        <strain evidence="2 4">ATI7-C-A5</strain>
    </source>
</reference>
<reference evidence="2" key="3">
    <citation type="submission" date="2023-10" db="EMBL/GenBank/DDBJ databases">
        <authorList>
            <person name="Picardeau M."/>
            <person name="Thibeaux R."/>
        </authorList>
    </citation>
    <scope>NUCLEOTIDE SEQUENCE</scope>
    <source>
        <strain evidence="2">ATI7-C-A5</strain>
    </source>
</reference>
<keyword evidence="4" id="KW-1185">Reference proteome</keyword>
<reference evidence="3" key="1">
    <citation type="submission" date="2017-07" db="EMBL/GenBank/DDBJ databases">
        <title>Leptospira spp. isolated from tropical soils.</title>
        <authorList>
            <person name="Thibeaux R."/>
            <person name="Iraola G."/>
            <person name="Ferres I."/>
            <person name="Bierque E."/>
            <person name="Girault D."/>
            <person name="Soupe-Gilbert M.-E."/>
            <person name="Picardeau M."/>
            <person name="Goarant C."/>
        </authorList>
    </citation>
    <scope>NUCLEOTIDE SEQUENCE [LARGE SCALE GENOMIC DNA]</scope>
    <source>
        <strain evidence="3">ATI7-C-A5</strain>
    </source>
</reference>
<dbReference type="AlphaFoldDB" id="A0A2N0BEG4"/>
<protein>
    <submittedName>
        <fullName evidence="3">Uncharacterized protein</fullName>
    </submittedName>
</protein>
<evidence type="ECO:0000313" key="3">
    <source>
        <dbReference type="EMBL" id="PJZ94907.1"/>
    </source>
</evidence>
<sequence>MPYKKGILFRLIFTSMLLLNPFFLSADTILLKDGSVLRNVRTKMGGEQLIVEGESGNIRKIETKLVKKIVMAEVKPSGEAEETESSRPSEKNSGRKKDDDSKRSDSGDSSRISYASGISYWGTEAGEPDRIGSFSVQVKSVLFQIETRFEGKYGITLGFEHSSFGFRSDSNLLSNPAFLWALSGDNIQKNESSNLLIGLSSFSEEAYEPLRTRNSFRIDAVSFLPGMKYYLLETPHFSWFLQFAFGLGRSYRSGMYTNQFLQGSLLFGSGIRWSGSSVFADLTFQYRNTFLSNPDTTYRFTEPCVQISFGIRI</sequence>
<dbReference type="Proteomes" id="UP000232122">
    <property type="component" value="Unassembled WGS sequence"/>
</dbReference>
<evidence type="ECO:0000313" key="4">
    <source>
        <dbReference type="Proteomes" id="UP000232122"/>
    </source>
</evidence>
<comment type="caution">
    <text evidence="3">The sequence shown here is derived from an EMBL/GenBank/DDBJ whole genome shotgun (WGS) entry which is preliminary data.</text>
</comment>
<dbReference type="EMBL" id="NPEF02000013">
    <property type="protein sequence ID" value="MDV6236301.1"/>
    <property type="molecule type" value="Genomic_DNA"/>
</dbReference>
<evidence type="ECO:0000313" key="2">
    <source>
        <dbReference type="EMBL" id="MDV6236301.1"/>
    </source>
</evidence>
<proteinExistence type="predicted"/>
<feature type="region of interest" description="Disordered" evidence="1">
    <location>
        <begin position="76"/>
        <end position="110"/>
    </location>
</feature>
<dbReference type="EMBL" id="NPEF01000001">
    <property type="protein sequence ID" value="PJZ94907.1"/>
    <property type="molecule type" value="Genomic_DNA"/>
</dbReference>
<gene>
    <name evidence="3" type="ORF">CH379_00060</name>
    <name evidence="2" type="ORF">CH379_011760</name>
</gene>
<name>A0A2N0BEG4_9LEPT</name>
<dbReference type="RefSeq" id="WP_100764425.1">
    <property type="nucleotide sequence ID" value="NZ_NPEF02000013.1"/>
</dbReference>